<feature type="compositionally biased region" description="Low complexity" evidence="2">
    <location>
        <begin position="46"/>
        <end position="56"/>
    </location>
</feature>
<dbReference type="OrthoDB" id="2176508at2759"/>
<dbReference type="InterPro" id="IPR002110">
    <property type="entry name" value="Ankyrin_rpt"/>
</dbReference>
<keyword evidence="1" id="KW-0040">ANK repeat</keyword>
<proteinExistence type="predicted"/>
<dbReference type="EMBL" id="KQ965830">
    <property type="protein sequence ID" value="KXS10355.1"/>
    <property type="molecule type" value="Genomic_DNA"/>
</dbReference>
<accession>A0A139A1E1</accession>
<dbReference type="Proteomes" id="UP000070544">
    <property type="component" value="Unassembled WGS sequence"/>
</dbReference>
<feature type="region of interest" description="Disordered" evidence="2">
    <location>
        <begin position="358"/>
        <end position="447"/>
    </location>
</feature>
<feature type="region of interest" description="Disordered" evidence="2">
    <location>
        <begin position="1"/>
        <end position="68"/>
    </location>
</feature>
<feature type="compositionally biased region" description="Low complexity" evidence="2">
    <location>
        <begin position="361"/>
        <end position="376"/>
    </location>
</feature>
<dbReference type="Pfam" id="PF00023">
    <property type="entry name" value="Ank"/>
    <property type="match status" value="1"/>
</dbReference>
<dbReference type="PROSITE" id="PS50088">
    <property type="entry name" value="ANK_REPEAT"/>
    <property type="match status" value="1"/>
</dbReference>
<evidence type="ECO:0000256" key="1">
    <source>
        <dbReference type="PROSITE-ProRule" id="PRU00023"/>
    </source>
</evidence>
<evidence type="ECO:0000313" key="4">
    <source>
        <dbReference type="Proteomes" id="UP000070544"/>
    </source>
</evidence>
<dbReference type="InterPro" id="IPR036770">
    <property type="entry name" value="Ankyrin_rpt-contain_sf"/>
</dbReference>
<organism evidence="3 4">
    <name type="scientific">Gonapodya prolifera (strain JEL478)</name>
    <name type="common">Monoblepharis prolifera</name>
    <dbReference type="NCBI Taxonomy" id="1344416"/>
    <lineage>
        <taxon>Eukaryota</taxon>
        <taxon>Fungi</taxon>
        <taxon>Fungi incertae sedis</taxon>
        <taxon>Chytridiomycota</taxon>
        <taxon>Chytridiomycota incertae sedis</taxon>
        <taxon>Monoblepharidomycetes</taxon>
        <taxon>Monoblepharidales</taxon>
        <taxon>Gonapodyaceae</taxon>
        <taxon>Gonapodya</taxon>
    </lineage>
</organism>
<dbReference type="SMART" id="SM00248">
    <property type="entry name" value="ANK"/>
    <property type="match status" value="1"/>
</dbReference>
<dbReference type="Gene3D" id="1.25.40.20">
    <property type="entry name" value="Ankyrin repeat-containing domain"/>
    <property type="match status" value="1"/>
</dbReference>
<sequence>MSSDLAYSSYLPQMGHRRNLSSQMLRSRDLPPTPEPSPIRGRSRSRSTSPSPTAPSTHRKSSRGPPPSLQLLAAVESKDSHAVRRALAAGADPNTRKLCTLTCTVYAGSKATNGKSGLLAAFSGSSSATADAQEKGTGSSETLTVTSHGESALALAILHDSPECVHELLLAGADPNLPAAWRIARGRQVWTRQMWSNVAEREWDLAYRFNSHLELALGFGTGRDASGDFPLDYLADADPSHLAEVWCSNRGAAPLLADPSPDERTFTGVPFVPNIEIVEELVRGGAQVSAAARNAVVKCLEDPSRLRAIEFAMERRWAGQELRSANGSGVFMGTLKSTISPSSSPSPLPRMSISVSQTAYSPSGVSPSSTSSTLSPAHMASHPSLAYARPPIRGDHRRTSSLTTAGQAPAMQYREAGNTVPGAGPPGQFGGQFEGMASEGDSGRAGKVQHATRVQDLGIISGNTNW</sequence>
<name>A0A139A1E1_GONPJ</name>
<dbReference type="SUPFAM" id="SSF48403">
    <property type="entry name" value="Ankyrin repeat"/>
    <property type="match status" value="1"/>
</dbReference>
<protein>
    <submittedName>
        <fullName evidence="3">Uncharacterized protein</fullName>
    </submittedName>
</protein>
<reference evidence="3 4" key="1">
    <citation type="journal article" date="2015" name="Genome Biol. Evol.">
        <title>Phylogenomic analyses indicate that early fungi evolved digesting cell walls of algal ancestors of land plants.</title>
        <authorList>
            <person name="Chang Y."/>
            <person name="Wang S."/>
            <person name="Sekimoto S."/>
            <person name="Aerts A.L."/>
            <person name="Choi C."/>
            <person name="Clum A."/>
            <person name="LaButti K.M."/>
            <person name="Lindquist E.A."/>
            <person name="Yee Ngan C."/>
            <person name="Ohm R.A."/>
            <person name="Salamov A.A."/>
            <person name="Grigoriev I.V."/>
            <person name="Spatafora J.W."/>
            <person name="Berbee M.L."/>
        </authorList>
    </citation>
    <scope>NUCLEOTIDE SEQUENCE [LARGE SCALE GENOMIC DNA]</scope>
    <source>
        <strain evidence="3 4">JEL478</strain>
    </source>
</reference>
<dbReference type="AlphaFoldDB" id="A0A139A1E1"/>
<evidence type="ECO:0000313" key="3">
    <source>
        <dbReference type="EMBL" id="KXS10355.1"/>
    </source>
</evidence>
<gene>
    <name evidence="3" type="ORF">M427DRAFT_182996</name>
</gene>
<evidence type="ECO:0000256" key="2">
    <source>
        <dbReference type="SAM" id="MobiDB-lite"/>
    </source>
</evidence>
<keyword evidence="4" id="KW-1185">Reference proteome</keyword>
<feature type="repeat" description="ANK" evidence="1">
    <location>
        <begin position="148"/>
        <end position="180"/>
    </location>
</feature>